<dbReference type="GO" id="GO:0005634">
    <property type="term" value="C:nucleus"/>
    <property type="evidence" value="ECO:0007669"/>
    <property type="project" value="TreeGrafter"/>
</dbReference>
<evidence type="ECO:0000256" key="2">
    <source>
        <dbReference type="SAM" id="MobiDB-lite"/>
    </source>
</evidence>
<feature type="compositionally biased region" description="Acidic residues" evidence="2">
    <location>
        <begin position="510"/>
        <end position="530"/>
    </location>
</feature>
<keyword evidence="5" id="KW-1185">Reference proteome</keyword>
<reference evidence="4" key="1">
    <citation type="submission" date="2021-12" db="EMBL/GenBank/DDBJ databases">
        <title>Prjna785345.</title>
        <authorList>
            <person name="Rujirawat T."/>
            <person name="Krajaejun T."/>
        </authorList>
    </citation>
    <scope>NUCLEOTIDE SEQUENCE</scope>
    <source>
        <strain evidence="4">Pi057C3</strain>
    </source>
</reference>
<keyword evidence="1" id="KW-0238">DNA-binding</keyword>
<evidence type="ECO:0000313" key="5">
    <source>
        <dbReference type="Proteomes" id="UP001209570"/>
    </source>
</evidence>
<feature type="compositionally biased region" description="Basic residues" evidence="2">
    <location>
        <begin position="1"/>
        <end position="16"/>
    </location>
</feature>
<evidence type="ECO:0000313" key="4">
    <source>
        <dbReference type="EMBL" id="KAJ0391863.1"/>
    </source>
</evidence>
<dbReference type="Pfam" id="PF03184">
    <property type="entry name" value="DDE_1"/>
    <property type="match status" value="1"/>
</dbReference>
<proteinExistence type="predicted"/>
<dbReference type="PANTHER" id="PTHR19303:SF57">
    <property type="entry name" value="HTH CENPB-TYPE DOMAIN-CONTAINING PROTEIN"/>
    <property type="match status" value="1"/>
</dbReference>
<dbReference type="InterPro" id="IPR004875">
    <property type="entry name" value="DDE_SF_endonuclease_dom"/>
</dbReference>
<accession>A0AAD5Q3K3</accession>
<dbReference type="AlphaFoldDB" id="A0AAD5Q3K3"/>
<dbReference type="SUPFAM" id="SSF46689">
    <property type="entry name" value="Homeodomain-like"/>
    <property type="match status" value="1"/>
</dbReference>
<organism evidence="4 5">
    <name type="scientific">Pythium insidiosum</name>
    <name type="common">Pythiosis disease agent</name>
    <dbReference type="NCBI Taxonomy" id="114742"/>
    <lineage>
        <taxon>Eukaryota</taxon>
        <taxon>Sar</taxon>
        <taxon>Stramenopiles</taxon>
        <taxon>Oomycota</taxon>
        <taxon>Peronosporomycetes</taxon>
        <taxon>Pythiales</taxon>
        <taxon>Pythiaceae</taxon>
        <taxon>Pythium</taxon>
    </lineage>
</organism>
<evidence type="ECO:0000256" key="1">
    <source>
        <dbReference type="ARBA" id="ARBA00023125"/>
    </source>
</evidence>
<gene>
    <name evidence="4" type="ORF">P43SY_010683</name>
</gene>
<sequence>MAGRKSYKGKPRKASQHKNDAETFERKHQILLYLDQHSMEDTIDHFYPNASVHKKGNKRRNVERWRGMRETIEACAKNSRSRRLTRARSTGCATTLSKAAEEKIVAWINNLRKDGVPVSSQMLKLKGFEIVEESGVVGFTASWSWRRGFMDRNKLSIRMRTRQGQVTNEEGEAIKKAFAERILARMQQENVKKLDNADQTAVVFEYLPKTTIDRRGVKTVWLRCGGKDKERLTAMLLGDMDGNKYPVFTVVKAKHSTVPATQQQNDKFRNGFGKRLWSEIGSIMGETDLQIYGNPTAWWNEDLSLAFLNFHFGERTENDEPVMLLWDDMSAHWTAKVTAYAASKRVILEKVPPKFTFCCQPADVAWNKPLKDRLRARWIDHLRVCMREKGKMVAPRRDQVLDWLDGAWKELSQETIANGFAKCGMLSPSTNTATTEPAVSDAPSVLADEELVQALRGCRAFDGVVAVRDTIDCRDEAIDCRDEDDGADEDDDCFVEQAMMAFAHDASMPSDDEADDSDSSDEGDGVDDGVDNCVYV</sequence>
<dbReference type="InterPro" id="IPR009057">
    <property type="entry name" value="Homeodomain-like_sf"/>
</dbReference>
<dbReference type="PANTHER" id="PTHR19303">
    <property type="entry name" value="TRANSPOSON"/>
    <property type="match status" value="1"/>
</dbReference>
<dbReference type="GO" id="GO:0003677">
    <property type="term" value="F:DNA binding"/>
    <property type="evidence" value="ECO:0007669"/>
    <property type="project" value="UniProtKB-KW"/>
</dbReference>
<dbReference type="Pfam" id="PF03221">
    <property type="entry name" value="HTH_Tnp_Tc5"/>
    <property type="match status" value="1"/>
</dbReference>
<feature type="region of interest" description="Disordered" evidence="2">
    <location>
        <begin position="1"/>
        <end position="22"/>
    </location>
</feature>
<name>A0AAD5Q3K3_PYTIN</name>
<dbReference type="InterPro" id="IPR050863">
    <property type="entry name" value="CenT-Element_Derived"/>
</dbReference>
<dbReference type="Gene3D" id="1.10.10.60">
    <property type="entry name" value="Homeodomain-like"/>
    <property type="match status" value="1"/>
</dbReference>
<dbReference type="PROSITE" id="PS51253">
    <property type="entry name" value="HTH_CENPB"/>
    <property type="match status" value="1"/>
</dbReference>
<feature type="domain" description="HTH CENPB-type" evidence="3">
    <location>
        <begin position="88"/>
        <end position="159"/>
    </location>
</feature>
<dbReference type="InterPro" id="IPR006600">
    <property type="entry name" value="HTH_CenpB_DNA-bd_dom"/>
</dbReference>
<dbReference type="SMART" id="SM00674">
    <property type="entry name" value="CENPB"/>
    <property type="match status" value="1"/>
</dbReference>
<feature type="region of interest" description="Disordered" evidence="2">
    <location>
        <begin position="503"/>
        <end position="536"/>
    </location>
</feature>
<evidence type="ECO:0000259" key="3">
    <source>
        <dbReference type="PROSITE" id="PS51253"/>
    </source>
</evidence>
<dbReference type="Proteomes" id="UP001209570">
    <property type="component" value="Unassembled WGS sequence"/>
</dbReference>
<comment type="caution">
    <text evidence="4">The sequence shown here is derived from an EMBL/GenBank/DDBJ whole genome shotgun (WGS) entry which is preliminary data.</text>
</comment>
<protein>
    <recommendedName>
        <fullName evidence="3">HTH CENPB-type domain-containing protein</fullName>
    </recommendedName>
</protein>
<dbReference type="EMBL" id="JAKCXM010000807">
    <property type="protein sequence ID" value="KAJ0391863.1"/>
    <property type="molecule type" value="Genomic_DNA"/>
</dbReference>